<proteinExistence type="inferred from homology"/>
<feature type="domain" description="Cation-transporting P-type ATPase N-terminal" evidence="20">
    <location>
        <begin position="39"/>
        <end position="115"/>
    </location>
</feature>
<comment type="catalytic activity">
    <reaction evidence="18">
        <text>Ca(2+)(in) + ATP + H2O = Ca(2+)(out) + ADP + phosphate + H(+)</text>
        <dbReference type="Rhea" id="RHEA:18105"/>
        <dbReference type="ChEBI" id="CHEBI:15377"/>
        <dbReference type="ChEBI" id="CHEBI:15378"/>
        <dbReference type="ChEBI" id="CHEBI:29108"/>
        <dbReference type="ChEBI" id="CHEBI:30616"/>
        <dbReference type="ChEBI" id="CHEBI:43474"/>
        <dbReference type="ChEBI" id="CHEBI:456216"/>
        <dbReference type="EC" id="7.2.2.10"/>
    </reaction>
</comment>
<evidence type="ECO:0000313" key="22">
    <source>
        <dbReference type="Proteomes" id="UP000694563"/>
    </source>
</evidence>
<dbReference type="PRINTS" id="PR00119">
    <property type="entry name" value="CATATPASE"/>
</dbReference>
<feature type="transmembrane region" description="Helical" evidence="18">
    <location>
        <begin position="829"/>
        <end position="850"/>
    </location>
</feature>
<dbReference type="Pfam" id="PF12424">
    <property type="entry name" value="ATP_Ca_trans_C"/>
    <property type="match status" value="1"/>
</dbReference>
<keyword evidence="17 18" id="KW-0472">Membrane</keyword>
<dbReference type="SUPFAM" id="SSF81665">
    <property type="entry name" value="Calcium ATPase, transmembrane domain M"/>
    <property type="match status" value="1"/>
</dbReference>
<dbReference type="PANTHER" id="PTHR24093">
    <property type="entry name" value="CATION TRANSPORTING ATPASE"/>
    <property type="match status" value="1"/>
</dbReference>
<dbReference type="Gene3D" id="1.20.1110.10">
    <property type="entry name" value="Calcium-transporting ATPase, transmembrane domain"/>
    <property type="match status" value="3"/>
</dbReference>
<comment type="subcellular location">
    <subcellularLocation>
        <location evidence="1">Cell membrane</location>
        <topology evidence="1">Multi-pass membrane protein</topology>
    </subcellularLocation>
    <subcellularLocation>
        <location evidence="18">Membrane</location>
        <topology evidence="18">Multi-pass membrane protein</topology>
    </subcellularLocation>
</comment>
<evidence type="ECO:0000259" key="20">
    <source>
        <dbReference type="SMART" id="SM00831"/>
    </source>
</evidence>
<dbReference type="InterPro" id="IPR004014">
    <property type="entry name" value="ATPase_P-typ_cation-transptr_N"/>
</dbReference>
<evidence type="ECO:0000256" key="18">
    <source>
        <dbReference type="RuleBase" id="RU361146"/>
    </source>
</evidence>
<feature type="compositionally biased region" description="Low complexity" evidence="19">
    <location>
        <begin position="1150"/>
        <end position="1165"/>
    </location>
</feature>
<dbReference type="Pfam" id="PF00122">
    <property type="entry name" value="E1-E2_ATPase"/>
    <property type="match status" value="1"/>
</dbReference>
<dbReference type="Gene3D" id="2.70.150.10">
    <property type="entry name" value="Calcium-transporting ATPase, cytoplasmic transduction domain A"/>
    <property type="match status" value="1"/>
</dbReference>
<keyword evidence="10 18" id="KW-0106">Calcium</keyword>
<evidence type="ECO:0000256" key="15">
    <source>
        <dbReference type="ARBA" id="ARBA00022989"/>
    </source>
</evidence>
<dbReference type="InterPro" id="IPR022141">
    <property type="entry name" value="ATP_Ca_trans_C"/>
</dbReference>
<evidence type="ECO:0000256" key="16">
    <source>
        <dbReference type="ARBA" id="ARBA00023065"/>
    </source>
</evidence>
<dbReference type="GO" id="GO:0016887">
    <property type="term" value="F:ATP hydrolysis activity"/>
    <property type="evidence" value="ECO:0007669"/>
    <property type="project" value="InterPro"/>
</dbReference>
<gene>
    <name evidence="21" type="primary">ATP2B2</name>
</gene>
<dbReference type="SFLD" id="SFLDS00003">
    <property type="entry name" value="Haloacid_Dehalogenase"/>
    <property type="match status" value="1"/>
</dbReference>
<feature type="transmembrane region" description="Helical" evidence="18">
    <location>
        <begin position="143"/>
        <end position="162"/>
    </location>
</feature>
<keyword evidence="15 18" id="KW-1133">Transmembrane helix</keyword>
<name>A0A8C3VF91_CATUS</name>
<keyword evidence="5" id="KW-0597">Phosphoprotein</keyword>
<evidence type="ECO:0000256" key="10">
    <source>
        <dbReference type="ARBA" id="ARBA00022837"/>
    </source>
</evidence>
<reference evidence="21" key="3">
    <citation type="submission" date="2025-09" db="UniProtKB">
        <authorList>
            <consortium name="Ensembl"/>
        </authorList>
    </citation>
    <scope>IDENTIFICATION</scope>
</reference>
<evidence type="ECO:0000256" key="2">
    <source>
        <dbReference type="ARBA" id="ARBA00006124"/>
    </source>
</evidence>
<comment type="caution">
    <text evidence="18">Lacks conserved residue(s) required for the propagation of feature annotation.</text>
</comment>
<dbReference type="Ensembl" id="ENSCUST00005029206.1">
    <property type="protein sequence ID" value="ENSCUSP00005028227.1"/>
    <property type="gene ID" value="ENSCUSG00005017211.1"/>
</dbReference>
<dbReference type="GO" id="GO:0098839">
    <property type="term" value="C:postsynaptic density membrane"/>
    <property type="evidence" value="ECO:0007669"/>
    <property type="project" value="TreeGrafter"/>
</dbReference>
<evidence type="ECO:0000256" key="6">
    <source>
        <dbReference type="ARBA" id="ARBA00022568"/>
    </source>
</evidence>
<keyword evidence="12" id="KW-0460">Magnesium</keyword>
<dbReference type="Pfam" id="PF00690">
    <property type="entry name" value="Cation_ATPase_N"/>
    <property type="match status" value="1"/>
</dbReference>
<keyword evidence="14" id="KW-1278">Translocase</keyword>
<feature type="transmembrane region" description="Helical" evidence="18">
    <location>
        <begin position="984"/>
        <end position="1004"/>
    </location>
</feature>
<dbReference type="InterPro" id="IPR006068">
    <property type="entry name" value="ATPase_P-typ_cation-transptr_C"/>
</dbReference>
<keyword evidence="7 18" id="KW-0812">Transmembrane</keyword>
<dbReference type="SUPFAM" id="SSF56784">
    <property type="entry name" value="HAD-like"/>
    <property type="match status" value="1"/>
</dbReference>
<dbReference type="GO" id="GO:0005388">
    <property type="term" value="F:P-type calcium transporter activity"/>
    <property type="evidence" value="ECO:0007669"/>
    <property type="project" value="UniProtKB-EC"/>
</dbReference>
<evidence type="ECO:0000256" key="17">
    <source>
        <dbReference type="ARBA" id="ARBA00023136"/>
    </source>
</evidence>
<keyword evidence="16 18" id="KW-0406">Ion transport</keyword>
<dbReference type="InterPro" id="IPR036412">
    <property type="entry name" value="HAD-like_sf"/>
</dbReference>
<evidence type="ECO:0000256" key="8">
    <source>
        <dbReference type="ARBA" id="ARBA00022723"/>
    </source>
</evidence>
<evidence type="ECO:0000256" key="7">
    <source>
        <dbReference type="ARBA" id="ARBA00022692"/>
    </source>
</evidence>
<evidence type="ECO:0000256" key="11">
    <source>
        <dbReference type="ARBA" id="ARBA00022840"/>
    </source>
</evidence>
<dbReference type="Pfam" id="PF00689">
    <property type="entry name" value="Cation_ATPase_C"/>
    <property type="match status" value="1"/>
</dbReference>
<dbReference type="Gene3D" id="3.40.1110.10">
    <property type="entry name" value="Calcium-transporting ATPase, cytoplasmic domain N"/>
    <property type="match status" value="1"/>
</dbReference>
<evidence type="ECO:0000256" key="1">
    <source>
        <dbReference type="ARBA" id="ARBA00004651"/>
    </source>
</evidence>
<organism evidence="21 22">
    <name type="scientific">Catharus ustulatus</name>
    <name type="common">Russet-backed thrush</name>
    <name type="synonym">Hylocichla ustulatus</name>
    <dbReference type="NCBI Taxonomy" id="91951"/>
    <lineage>
        <taxon>Eukaryota</taxon>
        <taxon>Metazoa</taxon>
        <taxon>Chordata</taxon>
        <taxon>Craniata</taxon>
        <taxon>Vertebrata</taxon>
        <taxon>Euteleostomi</taxon>
        <taxon>Archelosauria</taxon>
        <taxon>Archosauria</taxon>
        <taxon>Dinosauria</taxon>
        <taxon>Saurischia</taxon>
        <taxon>Theropoda</taxon>
        <taxon>Coelurosauria</taxon>
        <taxon>Aves</taxon>
        <taxon>Neognathae</taxon>
        <taxon>Neoaves</taxon>
        <taxon>Telluraves</taxon>
        <taxon>Australaves</taxon>
        <taxon>Passeriformes</taxon>
        <taxon>Turdidae</taxon>
        <taxon>Catharus</taxon>
    </lineage>
</organism>
<dbReference type="InterPro" id="IPR023214">
    <property type="entry name" value="HAD_sf"/>
</dbReference>
<protein>
    <recommendedName>
        <fullName evidence="18">Calcium-transporting ATPase</fullName>
        <ecNumber evidence="18">7.2.2.10</ecNumber>
    </recommendedName>
</protein>
<dbReference type="GO" id="GO:0098978">
    <property type="term" value="C:glutamatergic synapse"/>
    <property type="evidence" value="ECO:0007669"/>
    <property type="project" value="UniProtKB-ARBA"/>
</dbReference>
<evidence type="ECO:0000256" key="12">
    <source>
        <dbReference type="ARBA" id="ARBA00022842"/>
    </source>
</evidence>
<dbReference type="Gene3D" id="3.40.50.1000">
    <property type="entry name" value="HAD superfamily/HAD-like"/>
    <property type="match status" value="1"/>
</dbReference>
<dbReference type="AlphaFoldDB" id="A0A8C3VF91"/>
<dbReference type="SFLD" id="SFLDG00002">
    <property type="entry name" value="C1.7:_P-type_atpase_like"/>
    <property type="match status" value="1"/>
</dbReference>
<feature type="transmembrane region" description="Helical" evidence="18">
    <location>
        <begin position="1016"/>
        <end position="1037"/>
    </location>
</feature>
<reference evidence="21" key="2">
    <citation type="submission" date="2025-08" db="UniProtKB">
        <authorList>
            <consortium name="Ensembl"/>
        </authorList>
    </citation>
    <scope>IDENTIFICATION</scope>
</reference>
<keyword evidence="22" id="KW-1185">Reference proteome</keyword>
<dbReference type="SUPFAM" id="SSF81653">
    <property type="entry name" value="Calcium ATPase, transduction domain A"/>
    <property type="match status" value="1"/>
</dbReference>
<evidence type="ECO:0000256" key="19">
    <source>
        <dbReference type="SAM" id="MobiDB-lite"/>
    </source>
</evidence>
<dbReference type="NCBIfam" id="TIGR01494">
    <property type="entry name" value="ATPase_P-type"/>
    <property type="match status" value="3"/>
</dbReference>
<feature type="region of interest" description="Disordered" evidence="19">
    <location>
        <begin position="1146"/>
        <end position="1196"/>
    </location>
</feature>
<dbReference type="GO" id="GO:0046872">
    <property type="term" value="F:metal ion binding"/>
    <property type="evidence" value="ECO:0007669"/>
    <property type="project" value="UniProtKB-KW"/>
</dbReference>
<dbReference type="NCBIfam" id="TIGR01517">
    <property type="entry name" value="ATPase-IIB_Ca"/>
    <property type="match status" value="1"/>
</dbReference>
<dbReference type="InterPro" id="IPR018303">
    <property type="entry name" value="ATPase_P-typ_P_site"/>
</dbReference>
<feature type="transmembrane region" description="Helical" evidence="18">
    <location>
        <begin position="394"/>
        <end position="420"/>
    </location>
</feature>
<keyword evidence="4" id="KW-1003">Cell membrane</keyword>
<dbReference type="Proteomes" id="UP000694563">
    <property type="component" value="Chromosome 13"/>
</dbReference>
<evidence type="ECO:0000256" key="3">
    <source>
        <dbReference type="ARBA" id="ARBA00022448"/>
    </source>
</evidence>
<evidence type="ECO:0000256" key="5">
    <source>
        <dbReference type="ARBA" id="ARBA00022553"/>
    </source>
</evidence>
<dbReference type="InterPro" id="IPR006408">
    <property type="entry name" value="P-type_ATPase_IIB"/>
</dbReference>
<keyword evidence="3 18" id="KW-0813">Transport</keyword>
<evidence type="ECO:0000256" key="13">
    <source>
        <dbReference type="ARBA" id="ARBA00022860"/>
    </source>
</evidence>
<accession>A0A8C3VF91</accession>
<keyword evidence="11 18" id="KW-0067">ATP-binding</keyword>
<feature type="compositionally biased region" description="Low complexity" evidence="19">
    <location>
        <begin position="1173"/>
        <end position="1187"/>
    </location>
</feature>
<keyword evidence="8" id="KW-0479">Metal-binding</keyword>
<dbReference type="InterPro" id="IPR001757">
    <property type="entry name" value="P_typ_ATPase"/>
</dbReference>
<evidence type="ECO:0000256" key="9">
    <source>
        <dbReference type="ARBA" id="ARBA00022741"/>
    </source>
</evidence>
<dbReference type="InterPro" id="IPR059000">
    <property type="entry name" value="ATPase_P-type_domA"/>
</dbReference>
<dbReference type="Pfam" id="PF08282">
    <property type="entry name" value="Hydrolase_3"/>
    <property type="match status" value="1"/>
</dbReference>
<dbReference type="InterPro" id="IPR008250">
    <property type="entry name" value="ATPase_P-typ_transduc_dom_A_sf"/>
</dbReference>
<dbReference type="Pfam" id="PF13246">
    <property type="entry name" value="Cation_ATPase"/>
    <property type="match status" value="1"/>
</dbReference>
<keyword evidence="6 18" id="KW-0109">Calcium transport</keyword>
<evidence type="ECO:0000256" key="4">
    <source>
        <dbReference type="ARBA" id="ARBA00022475"/>
    </source>
</evidence>
<dbReference type="InterPro" id="IPR023298">
    <property type="entry name" value="ATPase_P-typ_TM_dom_sf"/>
</dbReference>
<dbReference type="SUPFAM" id="SSF81660">
    <property type="entry name" value="Metal cation-transporting ATPase, ATP-binding domain N"/>
    <property type="match status" value="1"/>
</dbReference>
<comment type="function">
    <text evidence="18">Catalyzes the hydrolysis of ATP coupled with the transport of calcium.</text>
</comment>
<dbReference type="CDD" id="cd02081">
    <property type="entry name" value="P-type_ATPase_Ca_PMCA-like"/>
    <property type="match status" value="1"/>
</dbReference>
<feature type="transmembrane region" description="Helical" evidence="18">
    <location>
        <begin position="906"/>
        <end position="927"/>
    </location>
</feature>
<comment type="similarity">
    <text evidence="2 18">Belongs to the cation transport ATPase (P-type) (TC 3.A.3) family. Type IIB subfamily.</text>
</comment>
<evidence type="ECO:0000256" key="14">
    <source>
        <dbReference type="ARBA" id="ARBA00022967"/>
    </source>
</evidence>
<dbReference type="PANTHER" id="PTHR24093:SF377">
    <property type="entry name" value="PLASMA MEMBRANE CALCIUM-TRANSPORTING ATPASE 2"/>
    <property type="match status" value="1"/>
</dbReference>
<feature type="transmembrane region" description="Helical" evidence="18">
    <location>
        <begin position="353"/>
        <end position="374"/>
    </location>
</feature>
<dbReference type="PROSITE" id="PS00154">
    <property type="entry name" value="ATPASE_E1_E2"/>
    <property type="match status" value="1"/>
</dbReference>
<feature type="region of interest" description="Disordered" evidence="19">
    <location>
        <begin position="289"/>
        <end position="334"/>
    </location>
</feature>
<dbReference type="InterPro" id="IPR044492">
    <property type="entry name" value="P_typ_ATPase_HD_dom"/>
</dbReference>
<dbReference type="GO" id="GO:0051480">
    <property type="term" value="P:regulation of cytosolic calcium ion concentration"/>
    <property type="evidence" value="ECO:0007669"/>
    <property type="project" value="TreeGrafter"/>
</dbReference>
<dbReference type="SMART" id="SM00831">
    <property type="entry name" value="Cation_ATPase_N"/>
    <property type="match status" value="1"/>
</dbReference>
<keyword evidence="9 18" id="KW-0547">Nucleotide-binding</keyword>
<dbReference type="GO" id="GO:0005516">
    <property type="term" value="F:calmodulin binding"/>
    <property type="evidence" value="ECO:0007669"/>
    <property type="project" value="UniProtKB-KW"/>
</dbReference>
<reference evidence="21" key="1">
    <citation type="submission" date="2020-10" db="EMBL/GenBank/DDBJ databases">
        <title>Catharus ustulatus (Swainson's thrush) genome, bCatUst1, primary haplotype v2.</title>
        <authorList>
            <person name="Delmore K."/>
            <person name="Vafadar M."/>
            <person name="Formenti G."/>
            <person name="Chow W."/>
            <person name="Pelan S."/>
            <person name="Howe K."/>
            <person name="Rhie A."/>
            <person name="Mountcastle J."/>
            <person name="Haase B."/>
            <person name="Fedrigo O."/>
            <person name="Jarvis E.D."/>
        </authorList>
    </citation>
    <scope>NUCLEOTIDE SEQUENCE [LARGE SCALE GENOMIC DNA]</scope>
</reference>
<dbReference type="GO" id="GO:0005524">
    <property type="term" value="F:ATP binding"/>
    <property type="evidence" value="ECO:0007669"/>
    <property type="project" value="UniProtKB-KW"/>
</dbReference>
<evidence type="ECO:0000313" key="21">
    <source>
        <dbReference type="Ensembl" id="ENSCUSP00005028227.1"/>
    </source>
</evidence>
<dbReference type="PRINTS" id="PR00121">
    <property type="entry name" value="NAKATPASE"/>
</dbReference>
<dbReference type="EC" id="7.2.2.10" evidence="18"/>
<dbReference type="GO" id="GO:0030165">
    <property type="term" value="F:PDZ domain binding"/>
    <property type="evidence" value="ECO:0007669"/>
    <property type="project" value="TreeGrafter"/>
</dbReference>
<keyword evidence="13" id="KW-0112">Calmodulin-binding</keyword>
<dbReference type="SFLD" id="SFLDF00027">
    <property type="entry name" value="p-type_atpase"/>
    <property type="match status" value="1"/>
</dbReference>
<sequence length="1196" mass="132217">MTSPPSHLSRGRNDHFGCTLQELRSLMELRGTEAVVKIKETYGETEGLCRHLKTSPTEGLAGTAADLEKRKLIFGKNFIPPKKPKTFIQLVWEALQDVTLIILEIAAIISLGLSFYQPPGEGNEGCGTATGGAEDEGEAEAGWIEGAAILLSVICVVLVTAFNDWSKEKQFRGLQSRIEQEQKFTVVRGGQVIQIPVAEIVVGDIAQVKYGDLLPADGIFIQGNDLKIDESSLTGESDQVRKSVDKDPMLLSGTHVMEGSGRMLVTAVGVNSQTGIIFTLLGAGGEEEEKKDKKGRVRTQDGAAAMEMQPLKSAEGGEGDDKDKKKSNMHKKEKSVLQGKLTKLAVQIGKAGLVMSAITVIILVLYFAIDTFVVNKKQWLPECTPVYVQYFVKFFIIGVTVLVVAVPEGLPLAVTISLAYSVKKMMRDNNLVRHLDACETMGNATAICSDKTGTLTTNRMTVVQAYVGDVHYKEIPDPDSIPAKTMELLVNAIAINSAYTTKILPPEKEGGLPRQVGNKTECGLLGFVLDLKQDYEPVRSLIPEEKLYKVYTFNSVRKSMSTVIKLPDGSFRMYSKGASEIVLKKCSRILNAAGEPRIFRPRDRDEMVKKVIEPMACDGLRTICVAFRDFPSSPEPDWDNENDILSDLTCICVVGIEDPVRPEVPEAIRKCQRAGITVRMVTGDNINTARAIAIKCGIIHPGEDFLCLEGKEFNRRIRNEKGEIEQERIDKIWPKLRVLARSSPTDKHTLVKGIIDSTQVEQRQVVAVTGDGTNDGPALKKADVGFAMGIAGTDVAKEASDIILTDDNFSSIVKAVMWGRNVYDSISKFLQFQLTVNIVAVIVAFTGACITQDSPLKAVQMLWVNLIMDTFASLALATEPPTEALLLRKPYGRNKPLISRTMMKNILGHAVYQLTLIFTLLFVGERLKMFKIDSGRNAPLHSPPSEHYTIIFNTFVMMQLFNEINARKIHGERNVFDGIFRNPIFCTIVLGTFAIQIVIVQFGGKPFSCSPLQLDQWMWCVFIGLGELVWGQVIATIPTSRLKFLKEAGRLTEKEEVPEEELNEDVEEIDHAERELRRGQILWFRGLNRIQTQIRVVKAFRSSLYEGLEKPESRTSIHNFMTHPEFRIEDSQPHIPLIDDTDLEEDPALKKNSSPPSSLNKNNSAIDSGINLTTDTSKSATSSSPGSPIHSLETSL</sequence>
<dbReference type="InterPro" id="IPR023299">
    <property type="entry name" value="ATPase_P-typ_cyto_dom_N"/>
</dbReference>